<reference evidence="2 3" key="1">
    <citation type="submission" date="2021-06" db="EMBL/GenBank/DDBJ databases">
        <title>Actinoplanes lichenicola sp. nov., and Actinoplanes ovalisporus sp. nov., isolated from lichen in Thailand.</title>
        <authorList>
            <person name="Saeng-In P."/>
            <person name="Kanchanasin P."/>
            <person name="Yuki M."/>
            <person name="Kudo T."/>
            <person name="Ohkuma M."/>
            <person name="Phongsopitanun W."/>
            <person name="Tanasupawat S."/>
        </authorList>
    </citation>
    <scope>NUCLEOTIDE SEQUENCE [LARGE SCALE GENOMIC DNA]</scope>
    <source>
        <strain evidence="2 3">NBRC 110975</strain>
    </source>
</reference>
<dbReference type="PANTHER" id="PTHR42889:SF1">
    <property type="entry name" value="BLR3681 PROTEIN"/>
    <property type="match status" value="1"/>
</dbReference>
<evidence type="ECO:0000313" key="2">
    <source>
        <dbReference type="EMBL" id="MBU2667194.1"/>
    </source>
</evidence>
<dbReference type="Pfam" id="PF04909">
    <property type="entry name" value="Amidohydro_2"/>
    <property type="match status" value="1"/>
</dbReference>
<protein>
    <submittedName>
        <fullName evidence="2">Amidohydrolase family protein</fullName>
    </submittedName>
</protein>
<sequence length="359" mass="40761">MINGMFVVDSVVHPYDMGEANNGTDPNQQRQIAGMYHHHRLYTGEQKTEYLMERDEFISDFDLDGLTGALFAESQTDMGVLHALPNLGFSQGPLTDIRKMAALRDANPGRFLLYATINTRDTDAAIRELEWQVREFHVDGLKLYPAFYYDGKSIGWRLNDPDFATPLLEAARDLGLKNIAIHKAIPIGPSSIENFKVSDIDEPLMRFRDLNFQLVHAGFAFLDETRVLLHRHPNLYANLESTFCNLNNRPAIFLEALGEFLYWGSVDQILYASGFNITHPRPMIEAFAALEMPQRLKEERGYPDLTDEIKRKILGLNALKLHGIDPGAAATKIAGDQYEQRRAHDLEKPWTSLRQKEAA</sequence>
<dbReference type="PANTHER" id="PTHR42889">
    <property type="entry name" value="BLR3681 PROTEIN"/>
    <property type="match status" value="1"/>
</dbReference>
<dbReference type="Proteomes" id="UP001519654">
    <property type="component" value="Unassembled WGS sequence"/>
</dbReference>
<accession>A0ABS5YUR4</accession>
<dbReference type="InterPro" id="IPR006680">
    <property type="entry name" value="Amidohydro-rel"/>
</dbReference>
<proteinExistence type="predicted"/>
<evidence type="ECO:0000259" key="1">
    <source>
        <dbReference type="Pfam" id="PF04909"/>
    </source>
</evidence>
<feature type="domain" description="Amidohydrolase-related" evidence="1">
    <location>
        <begin position="72"/>
        <end position="323"/>
    </location>
</feature>
<dbReference type="InterPro" id="IPR032466">
    <property type="entry name" value="Metal_Hydrolase"/>
</dbReference>
<dbReference type="SUPFAM" id="SSF51556">
    <property type="entry name" value="Metallo-dependent hydrolases"/>
    <property type="match status" value="1"/>
</dbReference>
<comment type="caution">
    <text evidence="2">The sequence shown here is derived from an EMBL/GenBank/DDBJ whole genome shotgun (WGS) entry which is preliminary data.</text>
</comment>
<name>A0ABS5YUR4_9ACTN</name>
<dbReference type="RefSeq" id="WP_215791445.1">
    <property type="nucleotide sequence ID" value="NZ_JAHKKG010000008.1"/>
</dbReference>
<dbReference type="EMBL" id="JAHKKG010000008">
    <property type="protein sequence ID" value="MBU2667194.1"/>
    <property type="molecule type" value="Genomic_DNA"/>
</dbReference>
<evidence type="ECO:0000313" key="3">
    <source>
        <dbReference type="Proteomes" id="UP001519654"/>
    </source>
</evidence>
<dbReference type="Gene3D" id="3.20.20.140">
    <property type="entry name" value="Metal-dependent hydrolases"/>
    <property type="match status" value="1"/>
</dbReference>
<gene>
    <name evidence="2" type="ORF">KOI35_27165</name>
</gene>
<organism evidence="2 3">
    <name type="scientific">Paractinoplanes bogorensis</name>
    <dbReference type="NCBI Taxonomy" id="1610840"/>
    <lineage>
        <taxon>Bacteria</taxon>
        <taxon>Bacillati</taxon>
        <taxon>Actinomycetota</taxon>
        <taxon>Actinomycetes</taxon>
        <taxon>Micromonosporales</taxon>
        <taxon>Micromonosporaceae</taxon>
        <taxon>Paractinoplanes</taxon>
    </lineage>
</organism>
<keyword evidence="3" id="KW-1185">Reference proteome</keyword>